<keyword evidence="2" id="KW-1185">Reference proteome</keyword>
<dbReference type="InParanoid" id="A0A1D2VSE6"/>
<accession>A0A1D2VSE6</accession>
<gene>
    <name evidence="1" type="ORF">ASCRUDRAFT_6330</name>
</gene>
<organism evidence="1 2">
    <name type="scientific">Ascoidea rubescens DSM 1968</name>
    <dbReference type="NCBI Taxonomy" id="1344418"/>
    <lineage>
        <taxon>Eukaryota</taxon>
        <taxon>Fungi</taxon>
        <taxon>Dikarya</taxon>
        <taxon>Ascomycota</taxon>
        <taxon>Saccharomycotina</taxon>
        <taxon>Saccharomycetes</taxon>
        <taxon>Ascoideaceae</taxon>
        <taxon>Ascoidea</taxon>
    </lineage>
</organism>
<dbReference type="GeneID" id="30964961"/>
<dbReference type="Proteomes" id="UP000095038">
    <property type="component" value="Unassembled WGS sequence"/>
</dbReference>
<name>A0A1D2VSE6_9ASCO</name>
<reference evidence="2" key="1">
    <citation type="submission" date="2016-05" db="EMBL/GenBank/DDBJ databases">
        <title>Comparative genomics of biotechnologically important yeasts.</title>
        <authorList>
            <consortium name="DOE Joint Genome Institute"/>
            <person name="Riley R."/>
            <person name="Haridas S."/>
            <person name="Wolfe K.H."/>
            <person name="Lopes M.R."/>
            <person name="Hittinger C.T."/>
            <person name="Goker M."/>
            <person name="Salamov A."/>
            <person name="Wisecaver J."/>
            <person name="Long T.M."/>
            <person name="Aerts A.L."/>
            <person name="Barry K."/>
            <person name="Choi C."/>
            <person name="Clum A."/>
            <person name="Coughlan A.Y."/>
            <person name="Deshpande S."/>
            <person name="Douglass A.P."/>
            <person name="Hanson S.J."/>
            <person name="Klenk H.-P."/>
            <person name="Labutti K."/>
            <person name="Lapidus A."/>
            <person name="Lindquist E."/>
            <person name="Lipzen A."/>
            <person name="Meier-Kolthoff J.P."/>
            <person name="Ohm R.A."/>
            <person name="Otillar R.P."/>
            <person name="Pangilinan J."/>
            <person name="Peng Y."/>
            <person name="Rokas A."/>
            <person name="Rosa C.A."/>
            <person name="Scheuner C."/>
            <person name="Sibirny A.A."/>
            <person name="Slot J.C."/>
            <person name="Stielow J.B."/>
            <person name="Sun H."/>
            <person name="Kurtzman C.P."/>
            <person name="Blackwell M."/>
            <person name="Grigoriev I.V."/>
            <person name="Jeffries T.W."/>
        </authorList>
    </citation>
    <scope>NUCLEOTIDE SEQUENCE [LARGE SCALE GENOMIC DNA]</scope>
    <source>
        <strain evidence="2">DSM 1968</strain>
    </source>
</reference>
<dbReference type="EMBL" id="KV454475">
    <property type="protein sequence ID" value="ODV64533.1"/>
    <property type="molecule type" value="Genomic_DNA"/>
</dbReference>
<evidence type="ECO:0000313" key="1">
    <source>
        <dbReference type="EMBL" id="ODV64533.1"/>
    </source>
</evidence>
<sequence>MSAMQQPNLPQTENLTPLYDLISDFQQLLSQNKKIKDNITKTIDQLSIKLNTDDSIYQSYINSINNLQKSVSSTNSNKYKNLLIQNLFLNNLNKKKLLNNLINENLNLKKILIEKIYLNKLIINLINNYELSINSILFQIRNDVINYNLYLINLNKKNYNILNDLSIKEFDLYKKLSEKRLKLISILNILISFFDKVDQNLNSNYKLVYQNLNTKYFLNNVHPID</sequence>
<dbReference type="RefSeq" id="XP_020050840.1">
    <property type="nucleotide sequence ID" value="XM_020191325.1"/>
</dbReference>
<protein>
    <submittedName>
        <fullName evidence="1">Uncharacterized protein</fullName>
    </submittedName>
</protein>
<proteinExistence type="predicted"/>
<dbReference type="AlphaFoldDB" id="A0A1D2VSE6"/>
<evidence type="ECO:0000313" key="2">
    <source>
        <dbReference type="Proteomes" id="UP000095038"/>
    </source>
</evidence>